<gene>
    <name evidence="3" type="ORF">GWK16_09625</name>
</gene>
<evidence type="ECO:0000313" key="3">
    <source>
        <dbReference type="EMBL" id="NMJ41499.1"/>
    </source>
</evidence>
<proteinExistence type="predicted"/>
<dbReference type="Pfam" id="PF13692">
    <property type="entry name" value="Glyco_trans_1_4"/>
    <property type="match status" value="1"/>
</dbReference>
<dbReference type="SUPFAM" id="SSF53448">
    <property type="entry name" value="Nucleotide-diphospho-sugar transferases"/>
    <property type="match status" value="1"/>
</dbReference>
<feature type="compositionally biased region" description="Pro residues" evidence="1">
    <location>
        <begin position="443"/>
        <end position="460"/>
    </location>
</feature>
<comment type="caution">
    <text evidence="3">The sequence shown here is derived from an EMBL/GenBank/DDBJ whole genome shotgun (WGS) entry which is preliminary data.</text>
</comment>
<evidence type="ECO:0000256" key="1">
    <source>
        <dbReference type="SAM" id="MobiDB-lite"/>
    </source>
</evidence>
<organism evidence="3 4">
    <name type="scientific">Neoroseomonas marina</name>
    <dbReference type="NCBI Taxonomy" id="1232220"/>
    <lineage>
        <taxon>Bacteria</taxon>
        <taxon>Pseudomonadati</taxon>
        <taxon>Pseudomonadota</taxon>
        <taxon>Alphaproteobacteria</taxon>
        <taxon>Acetobacterales</taxon>
        <taxon>Acetobacteraceae</taxon>
        <taxon>Neoroseomonas</taxon>
    </lineage>
</organism>
<dbReference type="InterPro" id="IPR001173">
    <property type="entry name" value="Glyco_trans_2-like"/>
</dbReference>
<dbReference type="PANTHER" id="PTHR43685:SF2">
    <property type="entry name" value="GLYCOSYLTRANSFERASE 2-LIKE DOMAIN-CONTAINING PROTEIN"/>
    <property type="match status" value="1"/>
</dbReference>
<dbReference type="Pfam" id="PF00535">
    <property type="entry name" value="Glycos_transf_2"/>
    <property type="match status" value="1"/>
</dbReference>
<dbReference type="InterPro" id="IPR029044">
    <property type="entry name" value="Nucleotide-diphossugar_trans"/>
</dbReference>
<dbReference type="RefSeq" id="WP_170053687.1">
    <property type="nucleotide sequence ID" value="NZ_JABBKX010000002.1"/>
</dbReference>
<dbReference type="Gene3D" id="3.40.50.2000">
    <property type="entry name" value="Glycogen Phosphorylase B"/>
    <property type="match status" value="2"/>
</dbReference>
<name>A0A848EDA4_9PROT</name>
<protein>
    <submittedName>
        <fullName evidence="3">Glycosyltransferase</fullName>
    </submittedName>
</protein>
<dbReference type="GO" id="GO:0016740">
    <property type="term" value="F:transferase activity"/>
    <property type="evidence" value="ECO:0007669"/>
    <property type="project" value="UniProtKB-KW"/>
</dbReference>
<keyword evidence="4" id="KW-1185">Reference proteome</keyword>
<feature type="region of interest" description="Disordered" evidence="1">
    <location>
        <begin position="440"/>
        <end position="460"/>
    </location>
</feature>
<dbReference type="Proteomes" id="UP000548582">
    <property type="component" value="Unassembled WGS sequence"/>
</dbReference>
<dbReference type="InterPro" id="IPR050834">
    <property type="entry name" value="Glycosyltransf_2"/>
</dbReference>
<dbReference type="AlphaFoldDB" id="A0A848EDA4"/>
<dbReference type="SUPFAM" id="SSF53756">
    <property type="entry name" value="UDP-Glycosyltransferase/glycogen phosphorylase"/>
    <property type="match status" value="1"/>
</dbReference>
<reference evidence="3 4" key="1">
    <citation type="submission" date="2020-03" db="EMBL/GenBank/DDBJ databases">
        <authorList>
            <person name="Sun Q."/>
        </authorList>
    </citation>
    <scope>NUCLEOTIDE SEQUENCE [LARGE SCALE GENOMIC DNA]</scope>
    <source>
        <strain evidence="3 4">JC162</strain>
    </source>
</reference>
<dbReference type="EMBL" id="JABBKX010000002">
    <property type="protein sequence ID" value="NMJ41499.1"/>
    <property type="molecule type" value="Genomic_DNA"/>
</dbReference>
<feature type="domain" description="Glycosyltransferase 2-like" evidence="2">
    <location>
        <begin position="7"/>
        <end position="123"/>
    </location>
</feature>
<evidence type="ECO:0000259" key="2">
    <source>
        <dbReference type="Pfam" id="PF00535"/>
    </source>
</evidence>
<evidence type="ECO:0000313" key="4">
    <source>
        <dbReference type="Proteomes" id="UP000548582"/>
    </source>
</evidence>
<dbReference type="PANTHER" id="PTHR43685">
    <property type="entry name" value="GLYCOSYLTRANSFERASE"/>
    <property type="match status" value="1"/>
</dbReference>
<accession>A0A848EDA4</accession>
<dbReference type="Gene3D" id="3.90.550.10">
    <property type="entry name" value="Spore Coat Polysaccharide Biosynthesis Protein SpsA, Chain A"/>
    <property type="match status" value="1"/>
</dbReference>
<sequence>MTRALVSIVIPVFNGSDFLGEAIESALAQTWREIEVIVVDDGSDDGGATRRVVAGFGDAVRLIARPNGGVGAALNAGIAAMRGDWFAWLSHDDLYHPERIARHAEAVMARPVPSVSFGDVDAIAEDGGFVVQYRHTRGFEDDGVVGNGIRAVLEGRLNGCAMLVPRACLEAAGGFDPGLPTTQDYALWYRLAHRHPFVPVPGALTRQRLHPGQGSRMARHLEEASLLWTTMTEQREPPDGTPQERLRRLLHVDATLRHSPYEGARLFLEERLREALGAFPVDVVLAGMRAGGEATEALRRLAAAGGRIAGVTLLDEGPSSAPALSLDPPSLAWPATILRSGGPVRSAATRLEAALLAGDAPLLAVLDGGAVPEAGMLREGLASVAAGRTPGWLSSTSRGAGFGGILSRDALTAALAGTPPKAGAMIAALARLGELAMASDTAPAPPLPGSAPGVAPPSPHPAAPDFPLRLARMPDRRRPTRLLLLHAWGGGTLRYARTLGEAIGARVNVLYGWGVEERLFRLSSIAPDAAEVEWDIARDGIEGLVAALHGLGVDSVDVLHSIGFDRWIEPLLDALGVPFDVTLLDYHHVANGPHLTDAEGRFVGDAALDAPDHPARRRGPPRLLLRAAARRIACSRDLAWRAGRLMQGLPVMAAYLPEPGRPRGFAVHAPPLMEGQPLRVLCLGRLASHKGFSDVVAVANRIADRGLAVQLLCLGEDEATLPLHLQQSGVLRALGGYAEGALNLEVCRLRPHLAWLPFRAPETFSFALSDCMLQGLPILATGIGAIPERVEGRPATWLLPPEESRPETVVAWFERLMADRLQTPPRWLPTTHLPPLVPAFYETRYL</sequence>
<keyword evidence="3" id="KW-0808">Transferase</keyword>